<comment type="caution">
    <text evidence="3">The sequence shown here is derived from an EMBL/GenBank/DDBJ whole genome shotgun (WGS) entry which is preliminary data.</text>
</comment>
<name>A0A1Y2FEQ4_9BASI</name>
<dbReference type="OrthoDB" id="21625at2759"/>
<protein>
    <recommendedName>
        <fullName evidence="2">WIBG Mago-binding domain-containing protein</fullName>
    </recommendedName>
</protein>
<dbReference type="GO" id="GO:0003723">
    <property type="term" value="F:RNA binding"/>
    <property type="evidence" value="ECO:0007669"/>
    <property type="project" value="TreeGrafter"/>
</dbReference>
<evidence type="ECO:0000256" key="1">
    <source>
        <dbReference type="SAM" id="MobiDB-lite"/>
    </source>
</evidence>
<feature type="domain" description="WIBG Mago-binding" evidence="2">
    <location>
        <begin position="21"/>
        <end position="47"/>
    </location>
</feature>
<feature type="compositionally biased region" description="Acidic residues" evidence="1">
    <location>
        <begin position="124"/>
        <end position="137"/>
    </location>
</feature>
<dbReference type="InterPro" id="IPR039333">
    <property type="entry name" value="PYM1"/>
</dbReference>
<keyword evidence="4" id="KW-1185">Reference proteome</keyword>
<dbReference type="PANTHER" id="PTHR22959:SF0">
    <property type="entry name" value="PARTNER OF Y14 AND MAGO"/>
    <property type="match status" value="1"/>
</dbReference>
<dbReference type="SMART" id="SM01273">
    <property type="entry name" value="Mago-bind"/>
    <property type="match status" value="1"/>
</dbReference>
<organism evidence="3 4">
    <name type="scientific">Leucosporidium creatinivorum</name>
    <dbReference type="NCBI Taxonomy" id="106004"/>
    <lineage>
        <taxon>Eukaryota</taxon>
        <taxon>Fungi</taxon>
        <taxon>Dikarya</taxon>
        <taxon>Basidiomycota</taxon>
        <taxon>Pucciniomycotina</taxon>
        <taxon>Microbotryomycetes</taxon>
        <taxon>Leucosporidiales</taxon>
        <taxon>Leucosporidium</taxon>
    </lineage>
</organism>
<feature type="compositionally biased region" description="Basic residues" evidence="1">
    <location>
        <begin position="92"/>
        <end position="102"/>
    </location>
</feature>
<proteinExistence type="predicted"/>
<dbReference type="Proteomes" id="UP000193467">
    <property type="component" value="Unassembled WGS sequence"/>
</dbReference>
<dbReference type="GO" id="GO:1903259">
    <property type="term" value="P:exon-exon junction complex disassembly"/>
    <property type="evidence" value="ECO:0007669"/>
    <property type="project" value="InterPro"/>
</dbReference>
<evidence type="ECO:0000313" key="4">
    <source>
        <dbReference type="Proteomes" id="UP000193467"/>
    </source>
</evidence>
<sequence length="220" mass="23888">MSRPPIFLEKTTAGIVNKTDGDRVVAASRRPDGTYRKELKIRPGYTPEEDIKRYRSTRMAEAEARAAVKGKVPGLTPGASPAQAAIAGMSKAQKKNAKRKEKRREEGEEEEEEDGRGKAKEAEDVPDSWDDGDDEAAGAEKATTAPPPPPAAEPAPVVDDEKRVKALRKKLRQAEQLRERGDTGAAFTEAEKVKVEGIAALEEEIARLSLSGEKDGKEEA</sequence>
<dbReference type="STRING" id="106004.A0A1Y2FEQ4"/>
<gene>
    <name evidence="3" type="ORF">BCR35DRAFT_303922</name>
</gene>
<evidence type="ECO:0000259" key="2">
    <source>
        <dbReference type="SMART" id="SM01273"/>
    </source>
</evidence>
<dbReference type="AlphaFoldDB" id="A0A1Y2FEQ4"/>
<dbReference type="SUPFAM" id="SSF101931">
    <property type="entry name" value="Pym (Within the bgcn gene intron protein, WIBG), N-terminal domain"/>
    <property type="match status" value="1"/>
</dbReference>
<dbReference type="InParanoid" id="A0A1Y2FEQ4"/>
<dbReference type="InterPro" id="IPR015362">
    <property type="entry name" value="WIBG_mago-bd"/>
</dbReference>
<feature type="region of interest" description="Disordered" evidence="1">
    <location>
        <begin position="67"/>
        <end position="166"/>
    </location>
</feature>
<evidence type="ECO:0000313" key="3">
    <source>
        <dbReference type="EMBL" id="ORY81786.1"/>
    </source>
</evidence>
<dbReference type="GO" id="GO:0035145">
    <property type="term" value="C:exon-exon junction complex"/>
    <property type="evidence" value="ECO:0007669"/>
    <property type="project" value="TreeGrafter"/>
</dbReference>
<reference evidence="3 4" key="1">
    <citation type="submission" date="2016-07" db="EMBL/GenBank/DDBJ databases">
        <title>Pervasive Adenine N6-methylation of Active Genes in Fungi.</title>
        <authorList>
            <consortium name="DOE Joint Genome Institute"/>
            <person name="Mondo S.J."/>
            <person name="Dannebaum R.O."/>
            <person name="Kuo R.C."/>
            <person name="Labutti K."/>
            <person name="Haridas S."/>
            <person name="Kuo A."/>
            <person name="Salamov A."/>
            <person name="Ahrendt S.R."/>
            <person name="Lipzen A."/>
            <person name="Sullivan W."/>
            <person name="Andreopoulos W.B."/>
            <person name="Clum A."/>
            <person name="Lindquist E."/>
            <person name="Daum C."/>
            <person name="Ramamoorthy G.K."/>
            <person name="Gryganskyi A."/>
            <person name="Culley D."/>
            <person name="Magnuson J.K."/>
            <person name="James T.Y."/>
            <person name="O'Malley M.A."/>
            <person name="Stajich J.E."/>
            <person name="Spatafora J.W."/>
            <person name="Visel A."/>
            <person name="Grigoriev I.V."/>
        </authorList>
    </citation>
    <scope>NUCLEOTIDE SEQUENCE [LARGE SCALE GENOMIC DNA]</scope>
    <source>
        <strain evidence="3 4">62-1032</strain>
    </source>
</reference>
<dbReference type="PANTHER" id="PTHR22959">
    <property type="entry name" value="PYM PROTEIN"/>
    <property type="match status" value="1"/>
</dbReference>
<dbReference type="GO" id="GO:0005737">
    <property type="term" value="C:cytoplasm"/>
    <property type="evidence" value="ECO:0007669"/>
    <property type="project" value="TreeGrafter"/>
</dbReference>
<dbReference type="EMBL" id="MCGR01000022">
    <property type="protein sequence ID" value="ORY81786.1"/>
    <property type="molecule type" value="Genomic_DNA"/>
</dbReference>
<dbReference type="Pfam" id="PF09282">
    <property type="entry name" value="Mago-bind"/>
    <property type="match status" value="1"/>
</dbReference>
<dbReference type="InterPro" id="IPR036348">
    <property type="entry name" value="WIBG_N_sf"/>
</dbReference>
<accession>A0A1Y2FEQ4</accession>